<evidence type="ECO:0000256" key="5">
    <source>
        <dbReference type="ARBA" id="ARBA00022475"/>
    </source>
</evidence>
<evidence type="ECO:0000256" key="6">
    <source>
        <dbReference type="ARBA" id="ARBA00022481"/>
    </source>
</evidence>
<evidence type="ECO:0000256" key="15">
    <source>
        <dbReference type="ARBA" id="ARBA00057132"/>
    </source>
</evidence>
<evidence type="ECO:0000256" key="12">
    <source>
        <dbReference type="ARBA" id="ARBA00023288"/>
    </source>
</evidence>
<dbReference type="AlphaFoldDB" id="A0A811YFD4"/>
<sequence>MAPMSRPAPVEVPYRSMRFLIPHSPTGAPLNRFIEELKKYGLSTIVRVCEATYDTALAEKEGIQVLDWPFGDGSSPSNQIVDDWPSLASVEFRQEPGCSLVAFALTEGGTKNEDAVQAQLLCLQKYLSKMRLR</sequence>
<protein>
    <recommendedName>
        <fullName evidence="17">Protein tyrosine phosphatase type IVA 3</fullName>
        <ecNumber evidence="4">3.1.3.48</ecNumber>
    </recommendedName>
    <alternativeName>
        <fullName evidence="18">Protein-tyrosine phosphatase 4a3</fullName>
    </alternativeName>
</protein>
<evidence type="ECO:0000256" key="10">
    <source>
        <dbReference type="ARBA" id="ARBA00023136"/>
    </source>
</evidence>
<accession>A0A811YFD4</accession>
<dbReference type="GO" id="GO:0009966">
    <property type="term" value="P:regulation of signal transduction"/>
    <property type="evidence" value="ECO:0007669"/>
    <property type="project" value="UniProtKB-ARBA"/>
</dbReference>
<evidence type="ECO:0000256" key="7">
    <source>
        <dbReference type="ARBA" id="ARBA00022753"/>
    </source>
</evidence>
<keyword evidence="8" id="KW-0378">Hydrolase</keyword>
<reference evidence="19" key="1">
    <citation type="submission" date="2020-12" db="EMBL/GenBank/DDBJ databases">
        <authorList>
            <consortium name="Molecular Ecology Group"/>
        </authorList>
    </citation>
    <scope>NUCLEOTIDE SEQUENCE</scope>
    <source>
        <strain evidence="19">TBG_1078</strain>
    </source>
</reference>
<dbReference type="FunFam" id="3.90.190.10:FF:000105">
    <property type="entry name" value="Protein tyrosine phosphatase type IVA 3"/>
    <property type="match status" value="1"/>
</dbReference>
<evidence type="ECO:0000256" key="11">
    <source>
        <dbReference type="ARBA" id="ARBA00023157"/>
    </source>
</evidence>
<keyword evidence="12" id="KW-0449">Lipoprotein</keyword>
<dbReference type="InterPro" id="IPR029021">
    <property type="entry name" value="Prot-tyrosine_phosphatase-like"/>
</dbReference>
<evidence type="ECO:0000256" key="8">
    <source>
        <dbReference type="ARBA" id="ARBA00022801"/>
    </source>
</evidence>
<keyword evidence="10" id="KW-0472">Membrane</keyword>
<evidence type="ECO:0000256" key="4">
    <source>
        <dbReference type="ARBA" id="ARBA00013064"/>
    </source>
</evidence>
<keyword evidence="6" id="KW-0488">Methylation</keyword>
<evidence type="ECO:0000256" key="14">
    <source>
        <dbReference type="ARBA" id="ARBA00051722"/>
    </source>
</evidence>
<gene>
    <name evidence="19" type="ORF">NYPRO_LOCUS5896</name>
</gene>
<name>A0A811YFD4_NYCPR</name>
<dbReference type="Proteomes" id="UP000645828">
    <property type="component" value="Unassembled WGS sequence"/>
</dbReference>
<evidence type="ECO:0000313" key="20">
    <source>
        <dbReference type="Proteomes" id="UP000645828"/>
    </source>
</evidence>
<dbReference type="InterPro" id="IPR050561">
    <property type="entry name" value="PTP"/>
</dbReference>
<organism evidence="19 20">
    <name type="scientific">Nyctereutes procyonoides</name>
    <name type="common">Raccoon dog</name>
    <name type="synonym">Canis procyonoides</name>
    <dbReference type="NCBI Taxonomy" id="34880"/>
    <lineage>
        <taxon>Eukaryota</taxon>
        <taxon>Metazoa</taxon>
        <taxon>Chordata</taxon>
        <taxon>Craniata</taxon>
        <taxon>Vertebrata</taxon>
        <taxon>Euteleostomi</taxon>
        <taxon>Mammalia</taxon>
        <taxon>Eutheria</taxon>
        <taxon>Laurasiatheria</taxon>
        <taxon>Carnivora</taxon>
        <taxon>Caniformia</taxon>
        <taxon>Canidae</taxon>
        <taxon>Nyctereutes</taxon>
    </lineage>
</organism>
<keyword evidence="7" id="KW-0967">Endosome</keyword>
<proteinExistence type="inferred from homology"/>
<dbReference type="GO" id="GO:0043542">
    <property type="term" value="P:endothelial cell migration"/>
    <property type="evidence" value="ECO:0007669"/>
    <property type="project" value="UniProtKB-ARBA"/>
</dbReference>
<keyword evidence="20" id="KW-1185">Reference proteome</keyword>
<dbReference type="GO" id="GO:0005886">
    <property type="term" value="C:plasma membrane"/>
    <property type="evidence" value="ECO:0007669"/>
    <property type="project" value="UniProtKB-SubCell"/>
</dbReference>
<evidence type="ECO:0000256" key="9">
    <source>
        <dbReference type="ARBA" id="ARBA00022912"/>
    </source>
</evidence>
<comment type="similarity">
    <text evidence="3">Belongs to the protein-tyrosine phosphatase family.</text>
</comment>
<keyword evidence="9" id="KW-0904">Protein phosphatase</keyword>
<comment type="caution">
    <text evidence="19">The sequence shown here is derived from an EMBL/GenBank/DDBJ whole genome shotgun (WGS) entry which is preliminary data.</text>
</comment>
<dbReference type="EMBL" id="CAJHUB010000670">
    <property type="protein sequence ID" value="CAD7673102.1"/>
    <property type="molecule type" value="Genomic_DNA"/>
</dbReference>
<dbReference type="PANTHER" id="PTHR23339">
    <property type="entry name" value="TYROSINE SPECIFIC PROTEIN PHOSPHATASE AND DUAL SPECIFICITY PROTEIN PHOSPHATASE"/>
    <property type="match status" value="1"/>
</dbReference>
<keyword evidence="13" id="KW-0636">Prenylation</keyword>
<evidence type="ECO:0000256" key="13">
    <source>
        <dbReference type="ARBA" id="ARBA00023289"/>
    </source>
</evidence>
<dbReference type="GO" id="GO:0004725">
    <property type="term" value="F:protein tyrosine phosphatase activity"/>
    <property type="evidence" value="ECO:0007669"/>
    <property type="project" value="UniProtKB-EC"/>
</dbReference>
<comment type="function">
    <text evidence="15">Protein tyrosine phosphatase which stimulates progression from G1 into S phase during mitosis. Enhances cell proliferation, cell motility and invasive activity, and promotes cancer metastasis. May be involved in the progression of cardiac hypertrophy by inhibiting intracellular calcium mobilization in response to angiotensin II.</text>
</comment>
<comment type="catalytic activity">
    <reaction evidence="14">
        <text>O-phospho-L-tyrosyl-[protein] + H2O = L-tyrosyl-[protein] + phosphate</text>
        <dbReference type="Rhea" id="RHEA:10684"/>
        <dbReference type="Rhea" id="RHEA-COMP:10136"/>
        <dbReference type="Rhea" id="RHEA-COMP:20101"/>
        <dbReference type="ChEBI" id="CHEBI:15377"/>
        <dbReference type="ChEBI" id="CHEBI:43474"/>
        <dbReference type="ChEBI" id="CHEBI:46858"/>
        <dbReference type="ChEBI" id="CHEBI:61978"/>
        <dbReference type="EC" id="3.1.3.48"/>
    </reaction>
</comment>
<evidence type="ECO:0000256" key="1">
    <source>
        <dbReference type="ARBA" id="ARBA00004236"/>
    </source>
</evidence>
<evidence type="ECO:0000256" key="18">
    <source>
        <dbReference type="ARBA" id="ARBA00082375"/>
    </source>
</evidence>
<evidence type="ECO:0000256" key="16">
    <source>
        <dbReference type="ARBA" id="ARBA00064590"/>
    </source>
</evidence>
<dbReference type="GO" id="GO:0005769">
    <property type="term" value="C:early endosome"/>
    <property type="evidence" value="ECO:0007669"/>
    <property type="project" value="UniProtKB-SubCell"/>
</dbReference>
<keyword evidence="5" id="KW-1003">Cell membrane</keyword>
<evidence type="ECO:0000256" key="3">
    <source>
        <dbReference type="ARBA" id="ARBA00009580"/>
    </source>
</evidence>
<evidence type="ECO:0000256" key="17">
    <source>
        <dbReference type="ARBA" id="ARBA00069015"/>
    </source>
</evidence>
<dbReference type="SUPFAM" id="SSF52799">
    <property type="entry name" value="(Phosphotyrosine protein) phosphatases II"/>
    <property type="match status" value="1"/>
</dbReference>
<evidence type="ECO:0000313" key="19">
    <source>
        <dbReference type="EMBL" id="CAD7673102.1"/>
    </source>
</evidence>
<comment type="subcellular location">
    <subcellularLocation>
        <location evidence="1">Cell membrane</location>
    </subcellularLocation>
    <subcellularLocation>
        <location evidence="2">Early endosome</location>
    </subcellularLocation>
</comment>
<evidence type="ECO:0000256" key="2">
    <source>
        <dbReference type="ARBA" id="ARBA00004412"/>
    </source>
</evidence>
<dbReference type="Gene3D" id="3.90.190.10">
    <property type="entry name" value="Protein tyrosine phosphatase superfamily"/>
    <property type="match status" value="1"/>
</dbReference>
<keyword evidence="11" id="KW-1015">Disulfide bond</keyword>
<dbReference type="EC" id="3.1.3.48" evidence="4"/>
<comment type="subunit">
    <text evidence="16">Interacts with tubulin.</text>
</comment>